<feature type="transmembrane region" description="Helical" evidence="8">
    <location>
        <begin position="33"/>
        <end position="52"/>
    </location>
</feature>
<evidence type="ECO:0000256" key="6">
    <source>
        <dbReference type="ARBA" id="ARBA00023136"/>
    </source>
</evidence>
<organism evidence="9 10">
    <name type="scientific">Streptomyces johnsoniae</name>
    <dbReference type="NCBI Taxonomy" id="3075532"/>
    <lineage>
        <taxon>Bacteria</taxon>
        <taxon>Bacillati</taxon>
        <taxon>Actinomycetota</taxon>
        <taxon>Actinomycetes</taxon>
        <taxon>Kitasatosporales</taxon>
        <taxon>Streptomycetaceae</taxon>
        <taxon>Streptomyces</taxon>
    </lineage>
</organism>
<name>A0ABU2S2I3_9ACTN</name>
<accession>A0ABU2S2I3</accession>
<dbReference type="Gene3D" id="1.10.3730.20">
    <property type="match status" value="1"/>
</dbReference>
<dbReference type="PANTHER" id="PTHR30561">
    <property type="entry name" value="SMR FAMILY PROTON-DEPENDENT DRUG EFFLUX TRANSPORTER SUGE"/>
    <property type="match status" value="1"/>
</dbReference>
<dbReference type="RefSeq" id="WP_311617489.1">
    <property type="nucleotide sequence ID" value="NZ_JAVREV010000005.1"/>
</dbReference>
<evidence type="ECO:0000256" key="7">
    <source>
        <dbReference type="RuleBase" id="RU003942"/>
    </source>
</evidence>
<dbReference type="SUPFAM" id="SSF103481">
    <property type="entry name" value="Multidrug resistance efflux transporter EmrE"/>
    <property type="match status" value="1"/>
</dbReference>
<keyword evidence="2" id="KW-0813">Transport</keyword>
<evidence type="ECO:0000256" key="4">
    <source>
        <dbReference type="ARBA" id="ARBA00022692"/>
    </source>
</evidence>
<evidence type="ECO:0000256" key="2">
    <source>
        <dbReference type="ARBA" id="ARBA00022448"/>
    </source>
</evidence>
<gene>
    <name evidence="9" type="ORF">RM779_10940</name>
</gene>
<feature type="transmembrane region" description="Helical" evidence="8">
    <location>
        <begin position="59"/>
        <end position="78"/>
    </location>
</feature>
<evidence type="ECO:0000256" key="8">
    <source>
        <dbReference type="SAM" id="Phobius"/>
    </source>
</evidence>
<comment type="caution">
    <text evidence="9">The sequence shown here is derived from an EMBL/GenBank/DDBJ whole genome shotgun (WGS) entry which is preliminary data.</text>
</comment>
<dbReference type="Pfam" id="PF00893">
    <property type="entry name" value="Multi_Drug_Res"/>
    <property type="match status" value="1"/>
</dbReference>
<keyword evidence="5 8" id="KW-1133">Transmembrane helix</keyword>
<evidence type="ECO:0000256" key="5">
    <source>
        <dbReference type="ARBA" id="ARBA00022989"/>
    </source>
</evidence>
<dbReference type="InterPro" id="IPR045324">
    <property type="entry name" value="Small_multidrug_res"/>
</dbReference>
<protein>
    <submittedName>
        <fullName evidence="9">Multidrug efflux SMR transporter</fullName>
    </submittedName>
</protein>
<proteinExistence type="inferred from homology"/>
<evidence type="ECO:0000313" key="9">
    <source>
        <dbReference type="EMBL" id="MDT0443107.1"/>
    </source>
</evidence>
<dbReference type="PANTHER" id="PTHR30561:SF0">
    <property type="entry name" value="GUANIDINIUM EXPORTER"/>
    <property type="match status" value="1"/>
</dbReference>
<keyword evidence="3" id="KW-1003">Cell membrane</keyword>
<feature type="transmembrane region" description="Helical" evidence="8">
    <location>
        <begin position="84"/>
        <end position="103"/>
    </location>
</feature>
<dbReference type="EMBL" id="JAVREV010000005">
    <property type="protein sequence ID" value="MDT0443107.1"/>
    <property type="molecule type" value="Genomic_DNA"/>
</dbReference>
<evidence type="ECO:0000313" key="10">
    <source>
        <dbReference type="Proteomes" id="UP001183615"/>
    </source>
</evidence>
<comment type="similarity">
    <text evidence="7">Belongs to the drug/metabolite transporter (DMT) superfamily. Small multidrug resistance (SMR) (TC 2.A.7.1) family.</text>
</comment>
<dbReference type="InterPro" id="IPR000390">
    <property type="entry name" value="Small_drug/metabolite_transptr"/>
</dbReference>
<sequence length="105" mass="10585">MAWGILLAAALLELVWALALKQADGFSRLWPSVIGITVAAASFALLTIALGSLPMGTAYAVWVGIGTVGVALTGIVALGESAALPRLGFLALIVIGVIGLKALES</sequence>
<comment type="subcellular location">
    <subcellularLocation>
        <location evidence="1 7">Cell membrane</location>
        <topology evidence="1 7">Multi-pass membrane protein</topology>
    </subcellularLocation>
</comment>
<keyword evidence="6 8" id="KW-0472">Membrane</keyword>
<keyword evidence="10" id="KW-1185">Reference proteome</keyword>
<reference evidence="10" key="1">
    <citation type="submission" date="2023-07" db="EMBL/GenBank/DDBJ databases">
        <title>30 novel species of actinomycetes from the DSMZ collection.</title>
        <authorList>
            <person name="Nouioui I."/>
        </authorList>
    </citation>
    <scope>NUCLEOTIDE SEQUENCE [LARGE SCALE GENOMIC DNA]</scope>
    <source>
        <strain evidence="10">DSM 41886</strain>
    </source>
</reference>
<evidence type="ECO:0000256" key="1">
    <source>
        <dbReference type="ARBA" id="ARBA00004651"/>
    </source>
</evidence>
<dbReference type="InterPro" id="IPR037185">
    <property type="entry name" value="EmrE-like"/>
</dbReference>
<keyword evidence="4 7" id="KW-0812">Transmembrane</keyword>
<dbReference type="Proteomes" id="UP001183615">
    <property type="component" value="Unassembled WGS sequence"/>
</dbReference>
<evidence type="ECO:0000256" key="3">
    <source>
        <dbReference type="ARBA" id="ARBA00022475"/>
    </source>
</evidence>